<evidence type="ECO:0000259" key="1">
    <source>
        <dbReference type="Pfam" id="PF00583"/>
    </source>
</evidence>
<reference evidence="2 3" key="1">
    <citation type="submission" date="2019-03" db="EMBL/GenBank/DDBJ databases">
        <title>Genomic Encyclopedia of Type Strains, Phase IV (KMG-IV): sequencing the most valuable type-strain genomes for metagenomic binning, comparative biology and taxonomic classification.</title>
        <authorList>
            <person name="Goeker M."/>
        </authorList>
    </citation>
    <scope>NUCLEOTIDE SEQUENCE [LARGE SCALE GENOMIC DNA]</scope>
    <source>
        <strain evidence="2 3">DSM 45934</strain>
    </source>
</reference>
<gene>
    <name evidence="2" type="ORF">EV192_108401</name>
</gene>
<comment type="caution">
    <text evidence="2">The sequence shown here is derived from an EMBL/GenBank/DDBJ whole genome shotgun (WGS) entry which is preliminary data.</text>
</comment>
<dbReference type="Gene3D" id="3.40.630.30">
    <property type="match status" value="1"/>
</dbReference>
<dbReference type="AlphaFoldDB" id="A0A4R2J7K7"/>
<dbReference type="SUPFAM" id="SSF55729">
    <property type="entry name" value="Acyl-CoA N-acyltransferases (Nat)"/>
    <property type="match status" value="1"/>
</dbReference>
<feature type="domain" description="N-acetyltransferase" evidence="1">
    <location>
        <begin position="128"/>
        <end position="175"/>
    </location>
</feature>
<dbReference type="InterPro" id="IPR051822">
    <property type="entry name" value="Glycosyl_Hydrolase_84"/>
</dbReference>
<protein>
    <recommendedName>
        <fullName evidence="1">N-acetyltransferase domain-containing protein</fullName>
    </recommendedName>
</protein>
<dbReference type="Proteomes" id="UP000295680">
    <property type="component" value="Unassembled WGS sequence"/>
</dbReference>
<sequence>MARPDDTDALYKVCLETADDGGDGTELFDDPQLVGHIFAAPYPIFEPSLAFVAEDGAGVGGYIIGALDTLAFGETLEREWWPKLRARYPLDGEYGEHDRRMVDLIHNPPPPPDVAYPGHPSHLHIDIVARMQGEGLGVRFMDTMFAALRAHGSPGVHLGVWARNTRAIGFYRHLGLTELTATDDFIIFGARF</sequence>
<organism evidence="2 3">
    <name type="scientific">Actinocrispum wychmicini</name>
    <dbReference type="NCBI Taxonomy" id="1213861"/>
    <lineage>
        <taxon>Bacteria</taxon>
        <taxon>Bacillati</taxon>
        <taxon>Actinomycetota</taxon>
        <taxon>Actinomycetes</taxon>
        <taxon>Pseudonocardiales</taxon>
        <taxon>Pseudonocardiaceae</taxon>
        <taxon>Actinocrispum</taxon>
    </lineage>
</organism>
<name>A0A4R2J7K7_9PSEU</name>
<keyword evidence="3" id="KW-1185">Reference proteome</keyword>
<dbReference type="PANTHER" id="PTHR13170">
    <property type="entry name" value="O-GLCNACASE"/>
    <property type="match status" value="1"/>
</dbReference>
<evidence type="ECO:0000313" key="3">
    <source>
        <dbReference type="Proteomes" id="UP000295680"/>
    </source>
</evidence>
<dbReference type="InterPro" id="IPR016181">
    <property type="entry name" value="Acyl_CoA_acyltransferase"/>
</dbReference>
<dbReference type="EMBL" id="SLWS01000008">
    <property type="protein sequence ID" value="TCO55113.1"/>
    <property type="molecule type" value="Genomic_DNA"/>
</dbReference>
<dbReference type="GO" id="GO:0016747">
    <property type="term" value="F:acyltransferase activity, transferring groups other than amino-acyl groups"/>
    <property type="evidence" value="ECO:0007669"/>
    <property type="project" value="InterPro"/>
</dbReference>
<proteinExistence type="predicted"/>
<dbReference type="InterPro" id="IPR000182">
    <property type="entry name" value="GNAT_dom"/>
</dbReference>
<accession>A0A4R2J7K7</accession>
<evidence type="ECO:0000313" key="2">
    <source>
        <dbReference type="EMBL" id="TCO55113.1"/>
    </source>
</evidence>
<dbReference type="PANTHER" id="PTHR13170:SF16">
    <property type="entry name" value="PROTEIN O-GLCNACASE"/>
    <property type="match status" value="1"/>
</dbReference>
<dbReference type="Pfam" id="PF00583">
    <property type="entry name" value="Acetyltransf_1"/>
    <property type="match status" value="1"/>
</dbReference>